<feature type="region of interest" description="Disordered" evidence="1">
    <location>
        <begin position="235"/>
        <end position="269"/>
    </location>
</feature>
<dbReference type="EMBL" id="JAYMYR010000003">
    <property type="protein sequence ID" value="KAK7373063.1"/>
    <property type="molecule type" value="Genomic_DNA"/>
</dbReference>
<evidence type="ECO:0000256" key="2">
    <source>
        <dbReference type="SAM" id="Phobius"/>
    </source>
</evidence>
<sequence length="348" mass="38370">MCNQFKSSTCEPMATQFTEDVTAMLVTPSSAENQMTLSRGRTSQMQGQNLSRGYDLFSQALNKGNPAMHPLGMSNEYTATSSQTIKERPALPPALQSDATVNSNRAWNPMWLQQNQSAAEANGSQYYQNYLQYAPAYNPNNQSNVPVHHAYGDQVMGPAQFSRLEQPMASQMRQVAPANANKSTTPLQQATVPEFPTARAHIPNPFTNQNGKRLRSADQHQAMLSLQNQTQNLLTGRQTNSSSPNQGPNAGPALQGPSNAPENPRLLDLMNSSGNNREFIGFGFTILIVLSSLISYNISCDFNSHVFVSFSNSLYDPAYETLGLPVDPHLRMFQAMTARGEKGYRMYD</sequence>
<name>A0AAN9NLT3_PHACN</name>
<keyword evidence="2" id="KW-1133">Transmembrane helix</keyword>
<gene>
    <name evidence="3" type="ORF">VNO80_06459</name>
</gene>
<accession>A0AAN9NLT3</accession>
<organism evidence="3 4">
    <name type="scientific">Phaseolus coccineus</name>
    <name type="common">Scarlet runner bean</name>
    <name type="synonym">Phaseolus multiflorus</name>
    <dbReference type="NCBI Taxonomy" id="3886"/>
    <lineage>
        <taxon>Eukaryota</taxon>
        <taxon>Viridiplantae</taxon>
        <taxon>Streptophyta</taxon>
        <taxon>Embryophyta</taxon>
        <taxon>Tracheophyta</taxon>
        <taxon>Spermatophyta</taxon>
        <taxon>Magnoliopsida</taxon>
        <taxon>eudicotyledons</taxon>
        <taxon>Gunneridae</taxon>
        <taxon>Pentapetalae</taxon>
        <taxon>rosids</taxon>
        <taxon>fabids</taxon>
        <taxon>Fabales</taxon>
        <taxon>Fabaceae</taxon>
        <taxon>Papilionoideae</taxon>
        <taxon>50 kb inversion clade</taxon>
        <taxon>NPAAA clade</taxon>
        <taxon>indigoferoid/millettioid clade</taxon>
        <taxon>Phaseoleae</taxon>
        <taxon>Phaseolus</taxon>
    </lineage>
</organism>
<reference evidence="3 4" key="1">
    <citation type="submission" date="2024-01" db="EMBL/GenBank/DDBJ databases">
        <title>The genomes of 5 underutilized Papilionoideae crops provide insights into root nodulation and disease resistanc.</title>
        <authorList>
            <person name="Jiang F."/>
        </authorList>
    </citation>
    <scope>NUCLEOTIDE SEQUENCE [LARGE SCALE GENOMIC DNA]</scope>
    <source>
        <strain evidence="3">JINMINGXINNONG_FW02</strain>
        <tissue evidence="3">Leaves</tissue>
    </source>
</reference>
<evidence type="ECO:0000313" key="3">
    <source>
        <dbReference type="EMBL" id="KAK7373063.1"/>
    </source>
</evidence>
<evidence type="ECO:0000313" key="4">
    <source>
        <dbReference type="Proteomes" id="UP001374584"/>
    </source>
</evidence>
<dbReference type="AlphaFoldDB" id="A0AAN9NLT3"/>
<keyword evidence="2" id="KW-0812">Transmembrane</keyword>
<proteinExistence type="predicted"/>
<feature type="region of interest" description="Disordered" evidence="1">
    <location>
        <begin position="198"/>
        <end position="217"/>
    </location>
</feature>
<keyword evidence="2" id="KW-0472">Membrane</keyword>
<dbReference type="Proteomes" id="UP001374584">
    <property type="component" value="Unassembled WGS sequence"/>
</dbReference>
<evidence type="ECO:0000256" key="1">
    <source>
        <dbReference type="SAM" id="MobiDB-lite"/>
    </source>
</evidence>
<keyword evidence="4" id="KW-1185">Reference proteome</keyword>
<feature type="region of interest" description="Disordered" evidence="1">
    <location>
        <begin position="168"/>
        <end position="187"/>
    </location>
</feature>
<feature type="transmembrane region" description="Helical" evidence="2">
    <location>
        <begin position="279"/>
        <end position="298"/>
    </location>
</feature>
<protein>
    <submittedName>
        <fullName evidence="3">Uncharacterized protein</fullName>
    </submittedName>
</protein>
<comment type="caution">
    <text evidence="3">The sequence shown here is derived from an EMBL/GenBank/DDBJ whole genome shotgun (WGS) entry which is preliminary data.</text>
</comment>